<comment type="similarity">
    <text evidence="2">Belongs to the major facilitator superfamily. Sugar transporter (TC 2.A.1.1) family.</text>
</comment>
<proteinExistence type="inferred from homology"/>
<protein>
    <recommendedName>
        <fullName evidence="8">Major facilitator superfamily (MFS) profile domain-containing protein</fullName>
    </recommendedName>
</protein>
<keyword evidence="4 7" id="KW-0812">Transmembrane</keyword>
<evidence type="ECO:0000256" key="2">
    <source>
        <dbReference type="ARBA" id="ARBA00010992"/>
    </source>
</evidence>
<dbReference type="InterPro" id="IPR036259">
    <property type="entry name" value="MFS_trans_sf"/>
</dbReference>
<gene>
    <name evidence="9" type="ORF">Godav_017001</name>
</gene>
<evidence type="ECO:0000256" key="5">
    <source>
        <dbReference type="ARBA" id="ARBA00022989"/>
    </source>
</evidence>
<sequence length="139" mass="14530">MEALIVEPKCRSQLLTSFTSSIYIAGLISSILASPVKGAFGRKPSILIGGATFLAGSALGGAAVNVYMLILGRVLLGVGVGFANQECTIPVPLYISKMALPRHGGAMTICFQCGVGLCNTPNSHPSPEQGYRMLPEFTK</sequence>
<evidence type="ECO:0000313" key="9">
    <source>
        <dbReference type="EMBL" id="MBA0604333.1"/>
    </source>
</evidence>
<dbReference type="Proteomes" id="UP000593561">
    <property type="component" value="Unassembled WGS sequence"/>
</dbReference>
<comment type="subcellular location">
    <subcellularLocation>
        <location evidence="1">Membrane</location>
        <topology evidence="1">Multi-pass membrane protein</topology>
    </subcellularLocation>
</comment>
<keyword evidence="10" id="KW-1185">Reference proteome</keyword>
<keyword evidence="3" id="KW-0813">Transport</keyword>
<evidence type="ECO:0000256" key="6">
    <source>
        <dbReference type="ARBA" id="ARBA00023136"/>
    </source>
</evidence>
<reference evidence="9 10" key="1">
    <citation type="journal article" date="2019" name="Genome Biol. Evol.">
        <title>Insights into the evolution of the New World diploid cottons (Gossypium, subgenus Houzingenia) based on genome sequencing.</title>
        <authorList>
            <person name="Grover C.E."/>
            <person name="Arick M.A. 2nd"/>
            <person name="Thrash A."/>
            <person name="Conover J.L."/>
            <person name="Sanders W.S."/>
            <person name="Peterson D.G."/>
            <person name="Frelichowski J.E."/>
            <person name="Scheffler J.A."/>
            <person name="Scheffler B.E."/>
            <person name="Wendel J.F."/>
        </authorList>
    </citation>
    <scope>NUCLEOTIDE SEQUENCE [LARGE SCALE GENOMIC DNA]</scope>
    <source>
        <strain evidence="9">27</strain>
        <tissue evidence="9">Leaf</tissue>
    </source>
</reference>
<dbReference type="PROSITE" id="PS50850">
    <property type="entry name" value="MFS"/>
    <property type="match status" value="1"/>
</dbReference>
<dbReference type="Pfam" id="PF00083">
    <property type="entry name" value="Sugar_tr"/>
    <property type="match status" value="1"/>
</dbReference>
<keyword evidence="5 7" id="KW-1133">Transmembrane helix</keyword>
<evidence type="ECO:0000313" key="10">
    <source>
        <dbReference type="Proteomes" id="UP000593561"/>
    </source>
</evidence>
<dbReference type="GO" id="GO:0015144">
    <property type="term" value="F:carbohydrate transmembrane transporter activity"/>
    <property type="evidence" value="ECO:0007669"/>
    <property type="project" value="InterPro"/>
</dbReference>
<dbReference type="GO" id="GO:0016020">
    <property type="term" value="C:membrane"/>
    <property type="evidence" value="ECO:0007669"/>
    <property type="project" value="UniProtKB-SubCell"/>
</dbReference>
<feature type="transmembrane region" description="Helical" evidence="7">
    <location>
        <begin position="46"/>
        <end position="70"/>
    </location>
</feature>
<dbReference type="InterPro" id="IPR005828">
    <property type="entry name" value="MFS_sugar_transport-like"/>
</dbReference>
<evidence type="ECO:0000259" key="8">
    <source>
        <dbReference type="PROSITE" id="PS50850"/>
    </source>
</evidence>
<name>A0A7J8QSN4_GOSDV</name>
<dbReference type="InterPro" id="IPR045262">
    <property type="entry name" value="STP/PLT_plant"/>
</dbReference>
<evidence type="ECO:0000256" key="1">
    <source>
        <dbReference type="ARBA" id="ARBA00004141"/>
    </source>
</evidence>
<dbReference type="Gene3D" id="1.20.1250.20">
    <property type="entry name" value="MFS general substrate transporter like domains"/>
    <property type="match status" value="1"/>
</dbReference>
<feature type="transmembrane region" description="Helical" evidence="7">
    <location>
        <begin position="12"/>
        <end position="34"/>
    </location>
</feature>
<feature type="domain" description="Major facilitator superfamily (MFS) profile" evidence="8">
    <location>
        <begin position="1"/>
        <end position="139"/>
    </location>
</feature>
<keyword evidence="6 7" id="KW-0472">Membrane</keyword>
<dbReference type="PANTHER" id="PTHR23500:SF579">
    <property type="entry name" value="HEXOSE CARRIER PROTEIN HEX6-LIKE"/>
    <property type="match status" value="1"/>
</dbReference>
<evidence type="ECO:0000256" key="3">
    <source>
        <dbReference type="ARBA" id="ARBA00022448"/>
    </source>
</evidence>
<comment type="caution">
    <text evidence="9">The sequence shown here is derived from an EMBL/GenBank/DDBJ whole genome shotgun (WGS) entry which is preliminary data.</text>
</comment>
<dbReference type="SUPFAM" id="SSF103473">
    <property type="entry name" value="MFS general substrate transporter"/>
    <property type="match status" value="1"/>
</dbReference>
<organism evidence="9 10">
    <name type="scientific">Gossypium davidsonii</name>
    <name type="common">Davidson's cotton</name>
    <name type="synonym">Gossypium klotzschianum subsp. davidsonii</name>
    <dbReference type="NCBI Taxonomy" id="34287"/>
    <lineage>
        <taxon>Eukaryota</taxon>
        <taxon>Viridiplantae</taxon>
        <taxon>Streptophyta</taxon>
        <taxon>Embryophyta</taxon>
        <taxon>Tracheophyta</taxon>
        <taxon>Spermatophyta</taxon>
        <taxon>Magnoliopsida</taxon>
        <taxon>eudicotyledons</taxon>
        <taxon>Gunneridae</taxon>
        <taxon>Pentapetalae</taxon>
        <taxon>rosids</taxon>
        <taxon>malvids</taxon>
        <taxon>Malvales</taxon>
        <taxon>Malvaceae</taxon>
        <taxon>Malvoideae</taxon>
        <taxon>Gossypium</taxon>
    </lineage>
</organism>
<evidence type="ECO:0000256" key="7">
    <source>
        <dbReference type="SAM" id="Phobius"/>
    </source>
</evidence>
<accession>A0A7J8QSN4</accession>
<dbReference type="AlphaFoldDB" id="A0A7J8QSN4"/>
<dbReference type="PANTHER" id="PTHR23500">
    <property type="entry name" value="SOLUTE CARRIER FAMILY 2, FACILITATED GLUCOSE TRANSPORTER"/>
    <property type="match status" value="1"/>
</dbReference>
<dbReference type="EMBL" id="JABFAC010000001">
    <property type="protein sequence ID" value="MBA0604333.1"/>
    <property type="molecule type" value="Genomic_DNA"/>
</dbReference>
<dbReference type="InterPro" id="IPR020846">
    <property type="entry name" value="MFS_dom"/>
</dbReference>
<evidence type="ECO:0000256" key="4">
    <source>
        <dbReference type="ARBA" id="ARBA00022692"/>
    </source>
</evidence>